<dbReference type="InterPro" id="IPR054465">
    <property type="entry name" value="Integrase_p58-like_C"/>
</dbReference>
<accession>A0A151JS07</accession>
<evidence type="ECO:0000259" key="1">
    <source>
        <dbReference type="Pfam" id="PF22938"/>
    </source>
</evidence>
<dbReference type="STRING" id="471704.A0A151JS07"/>
<dbReference type="AlphaFoldDB" id="A0A151JS07"/>
<reference evidence="2 3" key="1">
    <citation type="submission" date="2015-09" db="EMBL/GenBank/DDBJ databases">
        <title>Trachymyrmex cornetzi WGS genome.</title>
        <authorList>
            <person name="Nygaard S."/>
            <person name="Hu H."/>
            <person name="Boomsma J."/>
            <person name="Zhang G."/>
        </authorList>
    </citation>
    <scope>NUCLEOTIDE SEQUENCE [LARGE SCALE GENOMIC DNA]</scope>
    <source>
        <strain evidence="2">Tcor2-1</strain>
        <tissue evidence="2">Whole body</tissue>
    </source>
</reference>
<gene>
    <name evidence="2" type="ORF">ALC57_00375</name>
</gene>
<organism evidence="2 3">
    <name type="scientific">Trachymyrmex cornetzi</name>
    <dbReference type="NCBI Taxonomy" id="471704"/>
    <lineage>
        <taxon>Eukaryota</taxon>
        <taxon>Metazoa</taxon>
        <taxon>Ecdysozoa</taxon>
        <taxon>Arthropoda</taxon>
        <taxon>Hexapoda</taxon>
        <taxon>Insecta</taxon>
        <taxon>Pterygota</taxon>
        <taxon>Neoptera</taxon>
        <taxon>Endopterygota</taxon>
        <taxon>Hymenoptera</taxon>
        <taxon>Apocrita</taxon>
        <taxon>Aculeata</taxon>
        <taxon>Formicoidea</taxon>
        <taxon>Formicidae</taxon>
        <taxon>Myrmicinae</taxon>
        <taxon>Trachymyrmex</taxon>
    </lineage>
</organism>
<evidence type="ECO:0000313" key="3">
    <source>
        <dbReference type="Proteomes" id="UP000078492"/>
    </source>
</evidence>
<feature type="domain" description="Integrase p58-like C-terminal" evidence="1">
    <location>
        <begin position="70"/>
        <end position="103"/>
    </location>
</feature>
<keyword evidence="3" id="KW-1185">Reference proteome</keyword>
<name>A0A151JS07_9HYME</name>
<sequence length="110" mass="12741">MNFCFEGEVNNKRCNFRIDTGSDISILNDDLVGSDDFKVKINNCNLKYPTGEKVAIDYGKAPKLQSSWEGPYCVERKLRDIVYCICKSNRYKNKIVHIDRLAPYLERPVE</sequence>
<dbReference type="EMBL" id="KQ978551">
    <property type="protein sequence ID" value="KYN30168.1"/>
    <property type="molecule type" value="Genomic_DNA"/>
</dbReference>
<dbReference type="Proteomes" id="UP000078492">
    <property type="component" value="Unassembled WGS sequence"/>
</dbReference>
<evidence type="ECO:0000313" key="2">
    <source>
        <dbReference type="EMBL" id="KYN30168.1"/>
    </source>
</evidence>
<dbReference type="Pfam" id="PF22938">
    <property type="entry name" value="Integrase_p58_C"/>
    <property type="match status" value="1"/>
</dbReference>
<protein>
    <recommendedName>
        <fullName evidence="1">Integrase p58-like C-terminal domain-containing protein</fullName>
    </recommendedName>
</protein>
<proteinExistence type="predicted"/>